<dbReference type="FunFam" id="1.20.5.370:FF:000008">
    <property type="entry name" value="Myosin heavy chain"/>
    <property type="match status" value="1"/>
</dbReference>
<dbReference type="SUPFAM" id="SSF57997">
    <property type="entry name" value="Tropomyosin"/>
    <property type="match status" value="1"/>
</dbReference>
<dbReference type="InterPro" id="IPR036961">
    <property type="entry name" value="Kinesin_motor_dom_sf"/>
</dbReference>
<keyword evidence="3" id="KW-0787">Thick filament</keyword>
<dbReference type="Pfam" id="PF00612">
    <property type="entry name" value="IQ"/>
    <property type="match status" value="1"/>
</dbReference>
<dbReference type="Pfam" id="PF00063">
    <property type="entry name" value="Myosin_head"/>
    <property type="match status" value="1"/>
</dbReference>
<evidence type="ECO:0000259" key="15">
    <source>
        <dbReference type="PROSITE" id="PS51456"/>
    </source>
</evidence>
<dbReference type="FunFam" id="1.20.5.370:FF:000010">
    <property type="entry name" value="Myosin heavy chain, isoform G"/>
    <property type="match status" value="1"/>
</dbReference>
<dbReference type="GO" id="GO:0007015">
    <property type="term" value="P:actin filament organization"/>
    <property type="evidence" value="ECO:0007669"/>
    <property type="project" value="TreeGrafter"/>
</dbReference>
<evidence type="ECO:0000256" key="2">
    <source>
        <dbReference type="ARBA" id="ARBA00008314"/>
    </source>
</evidence>
<dbReference type="FunFam" id="1.20.58.530:FF:000001">
    <property type="entry name" value="Myosin heavy chain"/>
    <property type="match status" value="1"/>
</dbReference>
<dbReference type="FunFam" id="1.10.10.820:FF:000001">
    <property type="entry name" value="Myosin heavy chain"/>
    <property type="match status" value="1"/>
</dbReference>
<organism evidence="16 17">
    <name type="scientific">Candidula unifasciata</name>
    <dbReference type="NCBI Taxonomy" id="100452"/>
    <lineage>
        <taxon>Eukaryota</taxon>
        <taxon>Metazoa</taxon>
        <taxon>Spiralia</taxon>
        <taxon>Lophotrochozoa</taxon>
        <taxon>Mollusca</taxon>
        <taxon>Gastropoda</taxon>
        <taxon>Heterobranchia</taxon>
        <taxon>Euthyneura</taxon>
        <taxon>Panpulmonata</taxon>
        <taxon>Eupulmonata</taxon>
        <taxon>Stylommatophora</taxon>
        <taxon>Helicina</taxon>
        <taxon>Helicoidea</taxon>
        <taxon>Geomitridae</taxon>
        <taxon>Candidula</taxon>
    </lineage>
</organism>
<protein>
    <recommendedName>
        <fullName evidence="15">Myosin motor domain-containing protein</fullName>
    </recommendedName>
</protein>
<dbReference type="Pfam" id="PF01576">
    <property type="entry name" value="Myosin_tail_1"/>
    <property type="match status" value="1"/>
</dbReference>
<keyword evidence="9 13" id="KW-0505">Motor protein</keyword>
<dbReference type="GO" id="GO:0016020">
    <property type="term" value="C:membrane"/>
    <property type="evidence" value="ECO:0007669"/>
    <property type="project" value="TreeGrafter"/>
</dbReference>
<dbReference type="FunFam" id="3.40.850.10:FF:000024">
    <property type="entry name" value="Myosin heavy chain, isoform J"/>
    <property type="match status" value="1"/>
</dbReference>
<feature type="region of interest" description="Disordered" evidence="14">
    <location>
        <begin position="1728"/>
        <end position="1771"/>
    </location>
</feature>
<dbReference type="InterPro" id="IPR001609">
    <property type="entry name" value="Myosin_head_motor_dom-like"/>
</dbReference>
<dbReference type="EMBL" id="CAJHNH020002193">
    <property type="protein sequence ID" value="CAG5125882.1"/>
    <property type="molecule type" value="Genomic_DNA"/>
</dbReference>
<feature type="region of interest" description="Actin-binding" evidence="13">
    <location>
        <begin position="588"/>
        <end position="610"/>
    </location>
</feature>
<accession>A0A8S3ZFH4</accession>
<dbReference type="Gene3D" id="1.20.5.4820">
    <property type="match status" value="1"/>
</dbReference>
<dbReference type="FunFam" id="1.20.5.340:FF:000021">
    <property type="entry name" value="Myosin heavy chain, isoform G"/>
    <property type="match status" value="1"/>
</dbReference>
<dbReference type="GO" id="GO:0008307">
    <property type="term" value="F:structural constituent of muscle"/>
    <property type="evidence" value="ECO:0007669"/>
    <property type="project" value="UniProtKB-ARBA"/>
</dbReference>
<dbReference type="CDD" id="cd01377">
    <property type="entry name" value="MYSc_class_II"/>
    <property type="match status" value="1"/>
</dbReference>
<feature type="non-terminal residue" evidence="16">
    <location>
        <position position="1"/>
    </location>
</feature>
<dbReference type="GO" id="GO:0051015">
    <property type="term" value="F:actin filament binding"/>
    <property type="evidence" value="ECO:0007669"/>
    <property type="project" value="TreeGrafter"/>
</dbReference>
<feature type="region of interest" description="Disordered" evidence="14">
    <location>
        <begin position="1608"/>
        <end position="1641"/>
    </location>
</feature>
<feature type="region of interest" description="Disordered" evidence="14">
    <location>
        <begin position="1108"/>
        <end position="1133"/>
    </location>
</feature>
<keyword evidence="5 13" id="KW-0547">Nucleotide-binding</keyword>
<dbReference type="GO" id="GO:0000146">
    <property type="term" value="F:microfilament motor activity"/>
    <property type="evidence" value="ECO:0007669"/>
    <property type="project" value="TreeGrafter"/>
</dbReference>
<dbReference type="InterPro" id="IPR000048">
    <property type="entry name" value="IQ_motif_EF-hand-BS"/>
</dbReference>
<dbReference type="Gene3D" id="3.40.850.10">
    <property type="entry name" value="Kinesin motor domain"/>
    <property type="match status" value="1"/>
</dbReference>
<dbReference type="PROSITE" id="PS50096">
    <property type="entry name" value="IQ"/>
    <property type="match status" value="1"/>
</dbReference>
<dbReference type="PROSITE" id="PS51456">
    <property type="entry name" value="MYOSIN_MOTOR"/>
    <property type="match status" value="1"/>
</dbReference>
<dbReference type="OrthoDB" id="312459at2759"/>
<feature type="binding site" evidence="13">
    <location>
        <begin position="111"/>
        <end position="118"/>
    </location>
    <ligand>
        <name>ATP</name>
        <dbReference type="ChEBI" id="CHEBI:30616"/>
    </ligand>
</feature>
<dbReference type="FunFam" id="1.20.5.4820:FF:000002">
    <property type="entry name" value="Myosin heavy chain 10"/>
    <property type="match status" value="1"/>
</dbReference>
<evidence type="ECO:0000256" key="8">
    <source>
        <dbReference type="ARBA" id="ARBA00023123"/>
    </source>
</evidence>
<feature type="compositionally biased region" description="Low complexity" evidence="14">
    <location>
        <begin position="1831"/>
        <end position="1844"/>
    </location>
</feature>
<keyword evidence="17" id="KW-1185">Reference proteome</keyword>
<dbReference type="InterPro" id="IPR027417">
    <property type="entry name" value="P-loop_NTPase"/>
</dbReference>
<evidence type="ECO:0000256" key="13">
    <source>
        <dbReference type="PROSITE-ProRule" id="PRU00782"/>
    </source>
</evidence>
<name>A0A8S3ZFH4_9EUPU</name>
<evidence type="ECO:0000256" key="7">
    <source>
        <dbReference type="ARBA" id="ARBA00023054"/>
    </source>
</evidence>
<feature type="compositionally biased region" description="Polar residues" evidence="14">
    <location>
        <begin position="1622"/>
        <end position="1631"/>
    </location>
</feature>
<dbReference type="GO" id="GO:0030239">
    <property type="term" value="P:myofibril assembly"/>
    <property type="evidence" value="ECO:0007669"/>
    <property type="project" value="UniProtKB-ARBA"/>
</dbReference>
<keyword evidence="8 13" id="KW-0518">Myosin</keyword>
<comment type="similarity">
    <text evidence="2 13">Belongs to the TRAFAC class myosin-kinesin ATPase superfamily. Myosin family.</text>
</comment>
<evidence type="ECO:0000256" key="6">
    <source>
        <dbReference type="ARBA" id="ARBA00022840"/>
    </source>
</evidence>
<evidence type="ECO:0000256" key="1">
    <source>
        <dbReference type="ARBA" id="ARBA00004657"/>
    </source>
</evidence>
<dbReference type="InterPro" id="IPR014751">
    <property type="entry name" value="XRCC4-like_C"/>
</dbReference>
<reference evidence="16" key="1">
    <citation type="submission" date="2021-04" db="EMBL/GenBank/DDBJ databases">
        <authorList>
            <consortium name="Molecular Ecology Group"/>
        </authorList>
    </citation>
    <scope>NUCLEOTIDE SEQUENCE</scope>
</reference>
<feature type="region of interest" description="Disordered" evidence="14">
    <location>
        <begin position="1808"/>
        <end position="1844"/>
    </location>
</feature>
<feature type="domain" description="Myosin motor" evidence="15">
    <location>
        <begin position="18"/>
        <end position="710"/>
    </location>
</feature>
<sequence>TRTVKKDDVQQMNPPKYEKIDDMANMTYLNEASVLHNLKSRYSAGLIYTYSGLFCVAVNPYRRLPIYTQKIINAYRGRRKAEMPPHLFSVSDNAYQNMLQDRENQSMLITGESGAGKTENTKKVIMYFANVAAGKKEKDEDAEAKKIGSLEDQIIQANPVLEAYGNAKTTRNNNSSRFGKFIRIHFGPQGKIAGADIETYLLEKSRVTFQQPVERNYHIFYQLLSPTLTHLHEKLLLSPDPALYTFINQGSLIVDGIDDTEEMKITDEAFDVLGFSPEEKTSLYRCTAAIIHFGEMKFKQRPREEQAEADGTAEAEKVAFLLGINAGDLLKGLLKPKIKVGTEFVTQGRNLNQVTYSVAALAKSVYDRMFGWLVKRVNKTLDTKNKRQFFIGVLDIAGFEIFDYNSFEQLCINYTNERLQQFFNHHMFILEQEEYKKEGIDWEFIDFGMDLQAAIDLIEKPMGILSILEEECMFPKASDKTFLEKLNNNHLGKSKNFSKAGKPKKPGQVEAHFELHHYAGSVPYNITGWLEKNKDPLNETVVELLAHSKEALVCILFASPEPEAGGGAGKKKKSTAFQTISSVHKESLNKLMKNLYSTHPHFVRCIIPNEFKQPGAIDSHLVMHQLQCNGVLEGIRICRKGFPNRIIYSEFKQRYSILAPNAIPQGFVDGKKVTENILVALQLDPAEYRLGTTKVFFKAGVLGTLEDMRDERLSKIISMFQAHIRGYLMRKSYKKLQDQRVGLSVIQRNIRKWLGLKNWLWWRLYVKVKPLLNVARAEDDMKMKEEELAKTKAELEKTEKLRKELEEQNVGLLQAKNDLYIQLQAEQDNLIDAEEKIEKLISQKVEYEQQLKELEERLLDEEDAAAELEEKRKKIEAENKALKDDIADLETSLAKAEQEKQAKDNQIKALQDERAAQEDAINKLAKDKKTLEEQQKKTLADLQAEEDKVNHLNKLKTKLEQTLDELEDNLEREKKIRGDVEKAKRKLEQDLKSTQETVEDLERSKRELEETLRKKDLEINGLNTKLEDDQNLIAQLQRKIKEQQARIEELEEELEAERQARAKVEKQRSELARELEHLGERLDEAGGATAAQIELNKKREQELQKLRRDLEESALQHEAQISSLRKKNQDATNELADQVDQLQKIKTKLEKEKSQLKAEFEELQSQFEHASKNRGMSDKMSKQVEAQIAELNAKLDAASRQIQELNSQKNRAAQENADLTRQLEEAEHRLEEAKRALEDETRARQKLASDARLEEEQEGRSEALRQLSKATSEVQLWRSKFETEGSSKAEELEESRRKLQAKLADAEQAAEAANLKVQALEKAKSRLQAELEDLVIDVERANANANNLEKKQRAFDKTVAEWQSKYNDLQAELENAQKEARGYSAELFRVKAQLEEAHDTAEALRRENKNLADEIHDLTDQLGEGGRSTHELDKARRRLELEKEELQAALEEAESALEQEEAKVARAQLEIASVRAEIDRRIQDKEEEFENTRRNHQRALESMQASLETEAKGKAEALRIKKKLEQDINDLEVAVDQANRAKAELEKNVKKYQQTIRELQGQVEDEQRSREEAREAYNAAERRAVLLGSEVEELRVALEQAERARKAAENEVSEANDRINELSAQNTSIQGQKRKLESDVQAMQTDLDELSNELRASEERAKKAFSDAARLADELRQEQEHSLQVEKLRKALEAQVKDLQVRLDEAEAQALKGGKKTIQKLEQRVRELETELDNEQRRHAETQKNARKAERRLKELTFQSEEDRKNQDRLQDEINKLVGKIKTYKKQVEEAEEIAAINLAKYRKVQNELEDAEERADSAEGSLSKIRAKNRSSVSVSRTSASPG</sequence>
<evidence type="ECO:0000256" key="5">
    <source>
        <dbReference type="ARBA" id="ARBA00022741"/>
    </source>
</evidence>
<dbReference type="GO" id="GO:0030016">
    <property type="term" value="C:myofibril"/>
    <property type="evidence" value="ECO:0007669"/>
    <property type="project" value="UniProtKB-SubCell"/>
</dbReference>
<dbReference type="FunFam" id="1.20.5.370:FF:000001">
    <property type="entry name" value="Myosin heavy chain"/>
    <property type="match status" value="1"/>
</dbReference>
<dbReference type="GO" id="GO:0032982">
    <property type="term" value="C:myosin filament"/>
    <property type="evidence" value="ECO:0007669"/>
    <property type="project" value="UniProtKB-KW"/>
</dbReference>
<dbReference type="GO" id="GO:0031033">
    <property type="term" value="P:myosin filament organization"/>
    <property type="evidence" value="ECO:0007669"/>
    <property type="project" value="UniProtKB-ARBA"/>
</dbReference>
<dbReference type="PRINTS" id="PR00193">
    <property type="entry name" value="MYOSINHEAVY"/>
</dbReference>
<evidence type="ECO:0000256" key="14">
    <source>
        <dbReference type="SAM" id="MobiDB-lite"/>
    </source>
</evidence>
<evidence type="ECO:0000313" key="17">
    <source>
        <dbReference type="Proteomes" id="UP000678393"/>
    </source>
</evidence>
<evidence type="ECO:0000256" key="3">
    <source>
        <dbReference type="ARBA" id="ARBA00022433"/>
    </source>
</evidence>
<keyword evidence="7" id="KW-0175">Coiled coil</keyword>
<dbReference type="GO" id="GO:0016459">
    <property type="term" value="C:myosin complex"/>
    <property type="evidence" value="ECO:0007669"/>
    <property type="project" value="UniProtKB-KW"/>
</dbReference>
<comment type="function">
    <text evidence="12">Muscle contraction.</text>
</comment>
<feature type="compositionally biased region" description="Basic and acidic residues" evidence="14">
    <location>
        <begin position="1233"/>
        <end position="1263"/>
    </location>
</feature>
<evidence type="ECO:0000256" key="10">
    <source>
        <dbReference type="ARBA" id="ARBA00023179"/>
    </source>
</evidence>
<gene>
    <name evidence="16" type="ORF">CUNI_LOCUS11440</name>
</gene>
<evidence type="ECO:0000256" key="11">
    <source>
        <dbReference type="ARBA" id="ARBA00023203"/>
    </source>
</evidence>
<keyword evidence="11 13" id="KW-0009">Actin-binding</keyword>
<dbReference type="PANTHER" id="PTHR13140">
    <property type="entry name" value="MYOSIN"/>
    <property type="match status" value="1"/>
</dbReference>
<dbReference type="Gene3D" id="1.10.10.820">
    <property type="match status" value="1"/>
</dbReference>
<dbReference type="GO" id="GO:0005524">
    <property type="term" value="F:ATP binding"/>
    <property type="evidence" value="ECO:0007669"/>
    <property type="project" value="UniProtKB-UniRule"/>
</dbReference>
<keyword evidence="10" id="KW-0514">Muscle protein</keyword>
<feature type="compositionally biased region" description="Basic and acidic residues" evidence="14">
    <location>
        <begin position="1608"/>
        <end position="1620"/>
    </location>
</feature>
<feature type="region of interest" description="Disordered" evidence="14">
    <location>
        <begin position="1233"/>
        <end position="1266"/>
    </location>
</feature>
<feature type="region of interest" description="Disordered" evidence="14">
    <location>
        <begin position="985"/>
        <end position="1004"/>
    </location>
</feature>
<dbReference type="Proteomes" id="UP000678393">
    <property type="component" value="Unassembled WGS sequence"/>
</dbReference>
<keyword evidence="4" id="KW-0963">Cytoplasm</keyword>
<dbReference type="FunFam" id="1.20.120.720:FF:000001">
    <property type="entry name" value="Myosin heavy chain, muscle"/>
    <property type="match status" value="1"/>
</dbReference>
<comment type="subcellular location">
    <subcellularLocation>
        <location evidence="1">Cytoplasm</location>
        <location evidence="1">Myofibril</location>
    </subcellularLocation>
</comment>
<evidence type="ECO:0000313" key="16">
    <source>
        <dbReference type="EMBL" id="CAG5125882.1"/>
    </source>
</evidence>
<dbReference type="GO" id="GO:0006936">
    <property type="term" value="P:muscle contraction"/>
    <property type="evidence" value="ECO:0007669"/>
    <property type="project" value="UniProtKB-ARBA"/>
</dbReference>
<dbReference type="Gene3D" id="1.20.5.340">
    <property type="match status" value="5"/>
</dbReference>
<keyword evidence="6 13" id="KW-0067">ATP-binding</keyword>
<dbReference type="InterPro" id="IPR002928">
    <property type="entry name" value="Myosin_tail"/>
</dbReference>
<dbReference type="Gene3D" id="1.20.120.720">
    <property type="entry name" value="Myosin VI head, motor domain, U50 subdomain"/>
    <property type="match status" value="1"/>
</dbReference>
<dbReference type="FunFam" id="1.20.5.340:FF:000025">
    <property type="entry name" value="Myosin heavy chain, isoform G"/>
    <property type="match status" value="1"/>
</dbReference>
<dbReference type="Gene3D" id="1.20.5.370">
    <property type="match status" value="3"/>
</dbReference>
<proteinExistence type="inferred from homology"/>
<comment type="caution">
    <text evidence="16">The sequence shown here is derived from an EMBL/GenBank/DDBJ whole genome shotgun (WGS) entry which is preliminary data.</text>
</comment>
<dbReference type="FunFam" id="1.20.5.370:FF:000009">
    <property type="entry name" value="Myosin heavy chain, isoform G"/>
    <property type="match status" value="1"/>
</dbReference>
<evidence type="ECO:0000256" key="12">
    <source>
        <dbReference type="ARBA" id="ARBA00037488"/>
    </source>
</evidence>
<dbReference type="SUPFAM" id="SSF52540">
    <property type="entry name" value="P-loop containing nucleoside triphosphate hydrolases"/>
    <property type="match status" value="1"/>
</dbReference>
<feature type="non-terminal residue" evidence="16">
    <location>
        <position position="1844"/>
    </location>
</feature>
<dbReference type="GO" id="GO:0040011">
    <property type="term" value="P:locomotion"/>
    <property type="evidence" value="ECO:0007669"/>
    <property type="project" value="UniProtKB-ARBA"/>
</dbReference>
<dbReference type="SUPFAM" id="SSF90257">
    <property type="entry name" value="Myosin rod fragments"/>
    <property type="match status" value="6"/>
</dbReference>
<dbReference type="PANTHER" id="PTHR13140:SF857">
    <property type="entry name" value="MYOSIN-11"/>
    <property type="match status" value="1"/>
</dbReference>
<dbReference type="SMART" id="SM00242">
    <property type="entry name" value="MYSc"/>
    <property type="match status" value="1"/>
</dbReference>
<evidence type="ECO:0000256" key="9">
    <source>
        <dbReference type="ARBA" id="ARBA00023175"/>
    </source>
</evidence>
<dbReference type="Gene3D" id="1.20.58.530">
    <property type="match status" value="1"/>
</dbReference>
<evidence type="ECO:0000256" key="4">
    <source>
        <dbReference type="ARBA" id="ARBA00022490"/>
    </source>
</evidence>
<dbReference type="SMART" id="SM00015">
    <property type="entry name" value="IQ"/>
    <property type="match status" value="1"/>
</dbReference>